<evidence type="ECO:0000256" key="3">
    <source>
        <dbReference type="ARBA" id="ARBA00043265"/>
    </source>
</evidence>
<dbReference type="GO" id="GO:0019814">
    <property type="term" value="C:immunoglobulin complex"/>
    <property type="evidence" value="ECO:0007669"/>
    <property type="project" value="UniProtKB-KW"/>
</dbReference>
<dbReference type="Gene3D" id="2.60.40.10">
    <property type="entry name" value="Immunoglobulins"/>
    <property type="match status" value="1"/>
</dbReference>
<dbReference type="InterPro" id="IPR036179">
    <property type="entry name" value="Ig-like_dom_sf"/>
</dbReference>
<organism evidence="5 6">
    <name type="scientific">Anolis carolinensis</name>
    <name type="common">Green anole</name>
    <name type="synonym">American chameleon</name>
    <dbReference type="NCBI Taxonomy" id="28377"/>
    <lineage>
        <taxon>Eukaryota</taxon>
        <taxon>Metazoa</taxon>
        <taxon>Chordata</taxon>
        <taxon>Craniata</taxon>
        <taxon>Vertebrata</taxon>
        <taxon>Euteleostomi</taxon>
        <taxon>Lepidosauria</taxon>
        <taxon>Squamata</taxon>
        <taxon>Bifurcata</taxon>
        <taxon>Unidentata</taxon>
        <taxon>Episquamata</taxon>
        <taxon>Toxicofera</taxon>
        <taxon>Iguania</taxon>
        <taxon>Dactyloidae</taxon>
        <taxon>Anolis</taxon>
    </lineage>
</organism>
<dbReference type="Pfam" id="PF07686">
    <property type="entry name" value="V-set"/>
    <property type="match status" value="1"/>
</dbReference>
<keyword evidence="6" id="KW-1185">Reference proteome</keyword>
<dbReference type="FunFam" id="2.60.40.10:FF:001259">
    <property type="entry name" value="Immunoglobulin heavy variable 13-2"/>
    <property type="match status" value="1"/>
</dbReference>
<evidence type="ECO:0000259" key="4">
    <source>
        <dbReference type="PROSITE" id="PS50835"/>
    </source>
</evidence>
<evidence type="ECO:0000313" key="5">
    <source>
        <dbReference type="Ensembl" id="ENSACAP00000026360.1"/>
    </source>
</evidence>
<dbReference type="SUPFAM" id="SSF48726">
    <property type="entry name" value="Immunoglobulin"/>
    <property type="match status" value="1"/>
</dbReference>
<keyword evidence="2" id="KW-1064">Adaptive immunity</keyword>
<reference evidence="5" key="3">
    <citation type="submission" date="2025-09" db="UniProtKB">
        <authorList>
            <consortium name="Ensembl"/>
        </authorList>
    </citation>
    <scope>IDENTIFICATION</scope>
</reference>
<dbReference type="Proteomes" id="UP000001646">
    <property type="component" value="Unplaced"/>
</dbReference>
<dbReference type="PROSITE" id="PS50835">
    <property type="entry name" value="IG_LIKE"/>
    <property type="match status" value="1"/>
</dbReference>
<feature type="domain" description="Ig-like" evidence="4">
    <location>
        <begin position="1"/>
        <end position="100"/>
    </location>
</feature>
<protein>
    <recommendedName>
        <fullName evidence="4">Ig-like domain-containing protein</fullName>
    </recommendedName>
</protein>
<dbReference type="InParanoid" id="A0A803STS0"/>
<name>A0A803STS0_ANOCA</name>
<sequence>EVQLVESGGGVEPGESVRLSCEGSGFTFSSYWMSWVRQAPGKGLEWVAYIHPTSASTYYPDVVKGRFTISRDNSNNMLYLQMNSLKPEDTATYYCARDTV</sequence>
<dbReference type="SMART" id="SM00406">
    <property type="entry name" value="IGv"/>
    <property type="match status" value="1"/>
</dbReference>
<keyword evidence="1" id="KW-0391">Immunity</keyword>
<dbReference type="InterPro" id="IPR013106">
    <property type="entry name" value="Ig_V-set"/>
</dbReference>
<dbReference type="AlphaFoldDB" id="A0A803STS0"/>
<dbReference type="GeneTree" id="ENSGT01050000244936"/>
<dbReference type="GO" id="GO:0016064">
    <property type="term" value="P:immunoglobulin mediated immune response"/>
    <property type="evidence" value="ECO:0000318"/>
    <property type="project" value="GO_Central"/>
</dbReference>
<evidence type="ECO:0000256" key="1">
    <source>
        <dbReference type="ARBA" id="ARBA00022859"/>
    </source>
</evidence>
<reference evidence="5" key="2">
    <citation type="submission" date="2025-08" db="UniProtKB">
        <authorList>
            <consortium name="Ensembl"/>
        </authorList>
    </citation>
    <scope>IDENTIFICATION</scope>
</reference>
<proteinExistence type="predicted"/>
<accession>A0A803STS0</accession>
<reference evidence="5" key="1">
    <citation type="submission" date="2009-12" db="EMBL/GenBank/DDBJ databases">
        <title>The Genome Sequence of Anolis carolinensis (Green Anole Lizard).</title>
        <authorList>
            <consortium name="The Genome Sequencing Platform"/>
            <person name="Di Palma F."/>
            <person name="Alfoldi J."/>
            <person name="Heiman D."/>
            <person name="Young S."/>
            <person name="Grabherr M."/>
            <person name="Johnson J."/>
            <person name="Lander E.S."/>
            <person name="Lindblad-Toh K."/>
        </authorList>
    </citation>
    <scope>NUCLEOTIDE SEQUENCE [LARGE SCALE GENOMIC DNA]</scope>
    <source>
        <strain evidence="5">JBL SC #1</strain>
    </source>
</reference>
<dbReference type="PANTHER" id="PTHR23266">
    <property type="entry name" value="IMMUNOGLOBULIN HEAVY CHAIN"/>
    <property type="match status" value="1"/>
</dbReference>
<dbReference type="GO" id="GO:0005576">
    <property type="term" value="C:extracellular region"/>
    <property type="evidence" value="ECO:0007669"/>
    <property type="project" value="UniProtKB-ARBA"/>
</dbReference>
<dbReference type="InterPro" id="IPR013783">
    <property type="entry name" value="Ig-like_fold"/>
</dbReference>
<dbReference type="GO" id="GO:0003823">
    <property type="term" value="F:antigen binding"/>
    <property type="evidence" value="ECO:0000318"/>
    <property type="project" value="GO_Central"/>
</dbReference>
<evidence type="ECO:0000256" key="2">
    <source>
        <dbReference type="ARBA" id="ARBA00023130"/>
    </source>
</evidence>
<evidence type="ECO:0000313" key="6">
    <source>
        <dbReference type="Proteomes" id="UP000001646"/>
    </source>
</evidence>
<keyword evidence="3" id="KW-1280">Immunoglobulin</keyword>
<dbReference type="Ensembl" id="ENSACAT00000038992.1">
    <property type="protein sequence ID" value="ENSACAP00000026360.1"/>
    <property type="gene ID" value="ENSACAG00000036704.1"/>
</dbReference>
<dbReference type="InterPro" id="IPR050199">
    <property type="entry name" value="IgHV"/>
</dbReference>
<dbReference type="InterPro" id="IPR007110">
    <property type="entry name" value="Ig-like_dom"/>
</dbReference>